<dbReference type="Gene3D" id="2.60.270.20">
    <property type="entry name" value="Cytolysin/lectin"/>
    <property type="match status" value="1"/>
</dbReference>
<comment type="caution">
    <text evidence="10">The sequence shown here is derived from an EMBL/GenBank/DDBJ whole genome shotgun (WGS) entry which is preliminary data.</text>
</comment>
<comment type="subcellular location">
    <subcellularLocation>
        <location evidence="2">Nematocyst</location>
    </subcellularLocation>
    <subcellularLocation>
        <location evidence="1">Target cell membrane</location>
    </subcellularLocation>
</comment>
<evidence type="ECO:0008006" key="12">
    <source>
        <dbReference type="Google" id="ProtNLM"/>
    </source>
</evidence>
<evidence type="ECO:0000313" key="11">
    <source>
        <dbReference type="Proteomes" id="UP001159428"/>
    </source>
</evidence>
<keyword evidence="11" id="KW-1185">Reference proteome</keyword>
<evidence type="ECO:0000256" key="9">
    <source>
        <dbReference type="ARBA" id="ARBA00023331"/>
    </source>
</evidence>
<keyword evidence="9" id="KW-0166">Nematocyst</keyword>
<dbReference type="PANTHER" id="PTHR40388">
    <property type="entry name" value="BRYOPORIN"/>
    <property type="match status" value="1"/>
</dbReference>
<evidence type="ECO:0000313" key="10">
    <source>
        <dbReference type="EMBL" id="CAH3113202.1"/>
    </source>
</evidence>
<dbReference type="InterPro" id="IPR009104">
    <property type="entry name" value="Anemon_actinoporin-like"/>
</dbReference>
<dbReference type="GO" id="GO:0046930">
    <property type="term" value="C:pore complex"/>
    <property type="evidence" value="ECO:0007669"/>
    <property type="project" value="InterPro"/>
</dbReference>
<dbReference type="InterPro" id="IPR015926">
    <property type="entry name" value="Cytolysin/lectin"/>
</dbReference>
<dbReference type="EMBL" id="CALNXJ010000013">
    <property type="protein sequence ID" value="CAH3113202.1"/>
    <property type="molecule type" value="Genomic_DNA"/>
</dbReference>
<reference evidence="10 11" key="1">
    <citation type="submission" date="2022-05" db="EMBL/GenBank/DDBJ databases">
        <authorList>
            <consortium name="Genoscope - CEA"/>
            <person name="William W."/>
        </authorList>
    </citation>
    <scope>NUCLEOTIDE SEQUENCE [LARGE SCALE GENOMIC DNA]</scope>
</reference>
<dbReference type="SUPFAM" id="SSF63724">
    <property type="entry name" value="Cytolysin/lectin"/>
    <property type="match status" value="1"/>
</dbReference>
<dbReference type="Pfam" id="PF06369">
    <property type="entry name" value="Anemone_cytotox"/>
    <property type="match status" value="1"/>
</dbReference>
<dbReference type="GO" id="GO:0042151">
    <property type="term" value="C:nematocyst"/>
    <property type="evidence" value="ECO:0007669"/>
    <property type="project" value="UniProtKB-SubCell"/>
</dbReference>
<keyword evidence="6" id="KW-0204">Cytolysis</keyword>
<evidence type="ECO:0000256" key="3">
    <source>
        <dbReference type="ARBA" id="ARBA00008399"/>
    </source>
</evidence>
<evidence type="ECO:0000256" key="1">
    <source>
        <dbReference type="ARBA" id="ARBA00004175"/>
    </source>
</evidence>
<dbReference type="GO" id="GO:0090729">
    <property type="term" value="F:toxin activity"/>
    <property type="evidence" value="ECO:0007669"/>
    <property type="project" value="UniProtKB-KW"/>
</dbReference>
<dbReference type="GO" id="GO:0046931">
    <property type="term" value="P:pore complex assembly"/>
    <property type="evidence" value="ECO:0007669"/>
    <property type="project" value="InterPro"/>
</dbReference>
<name>A0AAU9WJ13_9CNID</name>
<dbReference type="GO" id="GO:0015267">
    <property type="term" value="F:channel activity"/>
    <property type="evidence" value="ECO:0007669"/>
    <property type="project" value="InterPro"/>
</dbReference>
<comment type="similarity">
    <text evidence="3">Belongs to the actinoporin family. Sea anemone subfamily.</text>
</comment>
<dbReference type="GO" id="GO:0006812">
    <property type="term" value="P:monoatomic cation transport"/>
    <property type="evidence" value="ECO:0007669"/>
    <property type="project" value="InterPro"/>
</dbReference>
<keyword evidence="7" id="KW-0472">Membrane</keyword>
<evidence type="ECO:0000256" key="8">
    <source>
        <dbReference type="ARBA" id="ARBA00023298"/>
    </source>
</evidence>
<keyword evidence="8" id="KW-1053">Target membrane</keyword>
<sequence length="185" mass="21011">MDPVIPADQLGPKVLEEVFKSMSPTNRGIAIGIANETSHQWNAMNAYFYSGSPGPNVLPEFVKSQEAILYTATKPTGLPRGSVGVITFFIPDDNMTVAVMFSVPFDRNLFENWWDAKVYRNKTEADYNVWSFMYYNHNPFRGDDGWHEKQISEGYRVKGIMTSTGQCKLQLKIWKPESLQTEITA</sequence>
<keyword evidence="5" id="KW-0800">Toxin</keyword>
<dbReference type="GO" id="GO:0051715">
    <property type="term" value="P:cytolysis in another organism"/>
    <property type="evidence" value="ECO:0007669"/>
    <property type="project" value="InterPro"/>
</dbReference>
<gene>
    <name evidence="10" type="ORF">PMEA_00004834</name>
</gene>
<dbReference type="GO" id="GO:0044218">
    <property type="term" value="C:other organism cell membrane"/>
    <property type="evidence" value="ECO:0007669"/>
    <property type="project" value="UniProtKB-KW"/>
</dbReference>
<dbReference type="InterPro" id="IPR050677">
    <property type="entry name" value="Actinoporin_PFT"/>
</dbReference>
<evidence type="ECO:0000256" key="6">
    <source>
        <dbReference type="ARBA" id="ARBA00022852"/>
    </source>
</evidence>
<dbReference type="Proteomes" id="UP001159428">
    <property type="component" value="Unassembled WGS sequence"/>
</dbReference>
<dbReference type="PANTHER" id="PTHR40388:SF1">
    <property type="entry name" value="BRYOPORIN"/>
    <property type="match status" value="1"/>
</dbReference>
<dbReference type="AlphaFoldDB" id="A0AAU9WJ13"/>
<protein>
    <recommendedName>
        <fullName evidence="12">Actinoporin</fullName>
    </recommendedName>
</protein>
<accession>A0AAU9WJ13</accession>
<evidence type="ECO:0000256" key="7">
    <source>
        <dbReference type="ARBA" id="ARBA00023136"/>
    </source>
</evidence>
<organism evidence="10 11">
    <name type="scientific">Pocillopora meandrina</name>
    <dbReference type="NCBI Taxonomy" id="46732"/>
    <lineage>
        <taxon>Eukaryota</taxon>
        <taxon>Metazoa</taxon>
        <taxon>Cnidaria</taxon>
        <taxon>Anthozoa</taxon>
        <taxon>Hexacorallia</taxon>
        <taxon>Scleractinia</taxon>
        <taxon>Astrocoeniina</taxon>
        <taxon>Pocilloporidae</taxon>
        <taxon>Pocillopora</taxon>
    </lineage>
</organism>
<proteinExistence type="inferred from homology"/>
<evidence type="ECO:0000256" key="2">
    <source>
        <dbReference type="ARBA" id="ARBA00004532"/>
    </source>
</evidence>
<evidence type="ECO:0000256" key="4">
    <source>
        <dbReference type="ARBA" id="ARBA00022537"/>
    </source>
</evidence>
<keyword evidence="4" id="KW-1052">Target cell membrane</keyword>
<evidence type="ECO:0000256" key="5">
    <source>
        <dbReference type="ARBA" id="ARBA00022656"/>
    </source>
</evidence>